<feature type="domain" description="RRM" evidence="7">
    <location>
        <begin position="126"/>
        <end position="216"/>
    </location>
</feature>
<dbReference type="InterPro" id="IPR036390">
    <property type="entry name" value="WH_DNA-bd_sf"/>
</dbReference>
<evidence type="ECO:0000259" key="8">
    <source>
        <dbReference type="PROSITE" id="PS50961"/>
    </source>
</evidence>
<evidence type="ECO:0000256" key="5">
    <source>
        <dbReference type="SAM" id="Coils"/>
    </source>
</evidence>
<dbReference type="Gene3D" id="1.10.10.10">
    <property type="entry name" value="Winged helix-like DNA-binding domain superfamily/Winged helix DNA-binding domain"/>
    <property type="match status" value="1"/>
</dbReference>
<proteinExistence type="predicted"/>
<feature type="coiled-coil region" evidence="5">
    <location>
        <begin position="209"/>
        <end position="239"/>
    </location>
</feature>
<dbReference type="Pfam" id="PF05383">
    <property type="entry name" value="La"/>
    <property type="match status" value="1"/>
</dbReference>
<dbReference type="GO" id="GO:0005634">
    <property type="term" value="C:nucleus"/>
    <property type="evidence" value="ECO:0007669"/>
    <property type="project" value="UniProtKB-SubCell"/>
</dbReference>
<dbReference type="PROSITE" id="PS51939">
    <property type="entry name" value="XRRM"/>
    <property type="match status" value="1"/>
</dbReference>
<evidence type="ECO:0008006" key="12">
    <source>
        <dbReference type="Google" id="ProtNLM"/>
    </source>
</evidence>
<dbReference type="InterPro" id="IPR012677">
    <property type="entry name" value="Nucleotide-bd_a/b_plait_sf"/>
</dbReference>
<dbReference type="CDD" id="cd12291">
    <property type="entry name" value="RRM1_La"/>
    <property type="match status" value="1"/>
</dbReference>
<dbReference type="GO" id="GO:0010494">
    <property type="term" value="C:cytoplasmic stress granule"/>
    <property type="evidence" value="ECO:0007669"/>
    <property type="project" value="TreeGrafter"/>
</dbReference>
<evidence type="ECO:0000256" key="2">
    <source>
        <dbReference type="ARBA" id="ARBA00022884"/>
    </source>
</evidence>
<dbReference type="SUPFAM" id="SSF54928">
    <property type="entry name" value="RNA-binding domain, RBD"/>
    <property type="match status" value="1"/>
</dbReference>
<dbReference type="AlphaFoldDB" id="A0AAV1JM15"/>
<evidence type="ECO:0000256" key="1">
    <source>
        <dbReference type="ARBA" id="ARBA00004123"/>
    </source>
</evidence>
<dbReference type="InterPro" id="IPR014886">
    <property type="entry name" value="La_xRRM"/>
</dbReference>
<dbReference type="Gene3D" id="3.30.70.330">
    <property type="match status" value="2"/>
</dbReference>
<comment type="subcellular location">
    <subcellularLocation>
        <location evidence="1">Nucleus</location>
    </subcellularLocation>
</comment>
<dbReference type="InterPro" id="IPR002344">
    <property type="entry name" value="Lupus_La"/>
</dbReference>
<dbReference type="InterPro" id="IPR045180">
    <property type="entry name" value="La_dom_prot"/>
</dbReference>
<accession>A0AAV1JM15</accession>
<evidence type="ECO:0000256" key="4">
    <source>
        <dbReference type="PROSITE-ProRule" id="PRU00332"/>
    </source>
</evidence>
<feature type="region of interest" description="Disordered" evidence="6">
    <location>
        <begin position="1"/>
        <end position="27"/>
    </location>
</feature>
<dbReference type="SUPFAM" id="SSF46785">
    <property type="entry name" value="Winged helix' DNA-binding domain"/>
    <property type="match status" value="1"/>
</dbReference>
<comment type="caution">
    <text evidence="10">The sequence shown here is derived from an EMBL/GenBank/DDBJ whole genome shotgun (WGS) entry which is preliminary data.</text>
</comment>
<dbReference type="SMART" id="SM00715">
    <property type="entry name" value="LA"/>
    <property type="match status" value="1"/>
</dbReference>
<sequence>MTEEKEVATEANGQENNENGKNEDTSDLENAIIRQVEYYFGDLNLPRDKFLREQVQLDDGWVPLDILLKFNRLAKLTTDQEVIVNALNKSTSGLLEVSDDNKKVRRNPELPVPEMNEERRKELTARTVYAKGFPKDSLLDDILVYFKQFEEVENIIMRRYLDKQSKKKLFKGSVFATFKTKDQAVKFMENKGLKYNDTELLLLWQENYLQQKQEEYAALKDKKNKKSQKKEENEEKEEFKLPSGTVLFFNEGSDNLTREKIKEAITELGAEVAYIDFKQGDTQGWVRLSKENAAKEVAAKLTDGKIKIDDKEIEFKLLEGDEETVYLQKTVEEMAKRRKNMKNFKNNKGGHNRGKNFKGKGKKRRQDDHDEAPRNKVKADS</sequence>
<dbReference type="EMBL" id="CAVLEF010000040">
    <property type="protein sequence ID" value="CAK1549622.1"/>
    <property type="molecule type" value="Genomic_DNA"/>
</dbReference>
<dbReference type="PROSITE" id="PS50102">
    <property type="entry name" value="RRM"/>
    <property type="match status" value="1"/>
</dbReference>
<keyword evidence="11" id="KW-1185">Reference proteome</keyword>
<evidence type="ECO:0000256" key="6">
    <source>
        <dbReference type="SAM" id="MobiDB-lite"/>
    </source>
</evidence>
<evidence type="ECO:0000313" key="11">
    <source>
        <dbReference type="Proteomes" id="UP001497472"/>
    </source>
</evidence>
<dbReference type="InterPro" id="IPR000504">
    <property type="entry name" value="RRM_dom"/>
</dbReference>
<feature type="compositionally biased region" description="Basic residues" evidence="6">
    <location>
        <begin position="348"/>
        <end position="364"/>
    </location>
</feature>
<dbReference type="InterPro" id="IPR035979">
    <property type="entry name" value="RBD_domain_sf"/>
</dbReference>
<dbReference type="PROSITE" id="PS50961">
    <property type="entry name" value="HTH_LA"/>
    <property type="match status" value="1"/>
</dbReference>
<dbReference type="PANTHER" id="PTHR22792">
    <property type="entry name" value="LUPUS LA PROTEIN-RELATED"/>
    <property type="match status" value="1"/>
</dbReference>
<evidence type="ECO:0000259" key="9">
    <source>
        <dbReference type="PROSITE" id="PS51939"/>
    </source>
</evidence>
<keyword evidence="3" id="KW-0539">Nucleus</keyword>
<dbReference type="GO" id="GO:0008033">
    <property type="term" value="P:tRNA processing"/>
    <property type="evidence" value="ECO:0007669"/>
    <property type="project" value="TreeGrafter"/>
</dbReference>
<keyword evidence="2 4" id="KW-0694">RNA-binding</keyword>
<dbReference type="PRINTS" id="PR00302">
    <property type="entry name" value="LUPUSLA"/>
</dbReference>
<feature type="compositionally biased region" description="Basic and acidic residues" evidence="6">
    <location>
        <begin position="365"/>
        <end position="381"/>
    </location>
</feature>
<protein>
    <recommendedName>
        <fullName evidence="12">La protein homolog</fullName>
    </recommendedName>
</protein>
<dbReference type="Pfam" id="PF08777">
    <property type="entry name" value="RRM_3"/>
    <property type="match status" value="1"/>
</dbReference>
<feature type="region of interest" description="Disordered" evidence="6">
    <location>
        <begin position="336"/>
        <end position="381"/>
    </location>
</feature>
<feature type="domain" description="XRRM" evidence="9">
    <location>
        <begin position="240"/>
        <end position="359"/>
    </location>
</feature>
<evidence type="ECO:0000259" key="7">
    <source>
        <dbReference type="PROSITE" id="PS50102"/>
    </source>
</evidence>
<dbReference type="InterPro" id="IPR006630">
    <property type="entry name" value="La_HTH"/>
</dbReference>
<evidence type="ECO:0000256" key="3">
    <source>
        <dbReference type="ARBA" id="ARBA00023242"/>
    </source>
</evidence>
<dbReference type="GO" id="GO:0005829">
    <property type="term" value="C:cytosol"/>
    <property type="evidence" value="ECO:0007669"/>
    <property type="project" value="TreeGrafter"/>
</dbReference>
<dbReference type="SMART" id="SM00360">
    <property type="entry name" value="RRM"/>
    <property type="match status" value="1"/>
</dbReference>
<dbReference type="GO" id="GO:0045727">
    <property type="term" value="P:positive regulation of translation"/>
    <property type="evidence" value="ECO:0007669"/>
    <property type="project" value="TreeGrafter"/>
</dbReference>
<dbReference type="PANTHER" id="PTHR22792:SF166">
    <property type="entry name" value="LUPUS LA PROTEIN HOMOLOG"/>
    <property type="match status" value="1"/>
</dbReference>
<reference evidence="10 11" key="1">
    <citation type="submission" date="2023-11" db="EMBL/GenBank/DDBJ databases">
        <authorList>
            <person name="Okamura Y."/>
        </authorList>
    </citation>
    <scope>NUCLEOTIDE SEQUENCE [LARGE SCALE GENOMIC DNA]</scope>
</reference>
<feature type="domain" description="HTH La-type RNA-binding" evidence="8">
    <location>
        <begin position="22"/>
        <end position="114"/>
    </location>
</feature>
<dbReference type="InterPro" id="IPR036388">
    <property type="entry name" value="WH-like_DNA-bd_sf"/>
</dbReference>
<dbReference type="Proteomes" id="UP001497472">
    <property type="component" value="Unassembled WGS sequence"/>
</dbReference>
<dbReference type="GO" id="GO:0003729">
    <property type="term" value="F:mRNA binding"/>
    <property type="evidence" value="ECO:0007669"/>
    <property type="project" value="TreeGrafter"/>
</dbReference>
<evidence type="ECO:0000313" key="10">
    <source>
        <dbReference type="EMBL" id="CAK1549622.1"/>
    </source>
</evidence>
<organism evidence="10 11">
    <name type="scientific">Leptosia nina</name>
    <dbReference type="NCBI Taxonomy" id="320188"/>
    <lineage>
        <taxon>Eukaryota</taxon>
        <taxon>Metazoa</taxon>
        <taxon>Ecdysozoa</taxon>
        <taxon>Arthropoda</taxon>
        <taxon>Hexapoda</taxon>
        <taxon>Insecta</taxon>
        <taxon>Pterygota</taxon>
        <taxon>Neoptera</taxon>
        <taxon>Endopterygota</taxon>
        <taxon>Lepidoptera</taxon>
        <taxon>Glossata</taxon>
        <taxon>Ditrysia</taxon>
        <taxon>Papilionoidea</taxon>
        <taxon>Pieridae</taxon>
        <taxon>Pierinae</taxon>
        <taxon>Leptosia</taxon>
    </lineage>
</organism>
<keyword evidence="5" id="KW-0175">Coiled coil</keyword>
<dbReference type="CDD" id="cd08028">
    <property type="entry name" value="LARP_3"/>
    <property type="match status" value="1"/>
</dbReference>
<gene>
    <name evidence="10" type="ORF">LNINA_LOCUS8904</name>
</gene>
<name>A0AAV1JM15_9NEOP</name>
<dbReference type="GO" id="GO:1990904">
    <property type="term" value="C:ribonucleoprotein complex"/>
    <property type="evidence" value="ECO:0007669"/>
    <property type="project" value="UniProtKB-UniRule"/>
</dbReference>
<dbReference type="CDD" id="cd12541">
    <property type="entry name" value="RRM2_La"/>
    <property type="match status" value="1"/>
</dbReference>